<sequence length="101" mass="11255">MPRAERETTALEPEVSKNLLKVFNHFPQDASYSQLQRWGLFVQGGVNVSFGSAPCTSLLTWLLWLSLLLLFVILGRICDDFRRLLKALSWVNGDCGGALSA</sequence>
<protein>
    <submittedName>
        <fullName evidence="2">Uncharacterized protein</fullName>
    </submittedName>
</protein>
<proteinExistence type="predicted"/>
<dbReference type="AlphaFoldDB" id="A0A7S4GIF6"/>
<dbReference type="EMBL" id="HBJA01143454">
    <property type="protein sequence ID" value="CAE0838007.1"/>
    <property type="molecule type" value="Transcribed_RNA"/>
</dbReference>
<evidence type="ECO:0000313" key="2">
    <source>
        <dbReference type="EMBL" id="CAE0838007.1"/>
    </source>
</evidence>
<evidence type="ECO:0000256" key="1">
    <source>
        <dbReference type="SAM" id="Phobius"/>
    </source>
</evidence>
<reference evidence="2" key="1">
    <citation type="submission" date="2021-01" db="EMBL/GenBank/DDBJ databases">
        <authorList>
            <person name="Corre E."/>
            <person name="Pelletier E."/>
            <person name="Niang G."/>
            <person name="Scheremetjew M."/>
            <person name="Finn R."/>
            <person name="Kale V."/>
            <person name="Holt S."/>
            <person name="Cochrane G."/>
            <person name="Meng A."/>
            <person name="Brown T."/>
            <person name="Cohen L."/>
        </authorList>
    </citation>
    <scope>NUCLEOTIDE SEQUENCE</scope>
    <source>
        <strain evidence="2">CCMP1594</strain>
    </source>
</reference>
<organism evidence="2">
    <name type="scientific">Eutreptiella gymnastica</name>
    <dbReference type="NCBI Taxonomy" id="73025"/>
    <lineage>
        <taxon>Eukaryota</taxon>
        <taxon>Discoba</taxon>
        <taxon>Euglenozoa</taxon>
        <taxon>Euglenida</taxon>
        <taxon>Spirocuta</taxon>
        <taxon>Euglenophyceae</taxon>
        <taxon>Eutreptiales</taxon>
        <taxon>Eutreptiaceae</taxon>
        <taxon>Eutreptiella</taxon>
    </lineage>
</organism>
<name>A0A7S4GIF6_9EUGL</name>
<keyword evidence="1" id="KW-0472">Membrane</keyword>
<feature type="transmembrane region" description="Helical" evidence="1">
    <location>
        <begin position="58"/>
        <end position="78"/>
    </location>
</feature>
<keyword evidence="1" id="KW-1133">Transmembrane helix</keyword>
<keyword evidence="1" id="KW-0812">Transmembrane</keyword>
<gene>
    <name evidence="2" type="ORF">EGYM00163_LOCUS49379</name>
</gene>
<accession>A0A7S4GIF6</accession>